<keyword evidence="3" id="KW-1185">Reference proteome</keyword>
<sequence length="174" mass="19869">MKQVAAEMKKNNMIILGISETRWTQTGQRRLITGEVLLYSGQKESDAPHTQEVGFMLSKQAQRALIGWEAHGPRIITASFRTKQKKVKLNVIQSYASTNDCDEEDKDEFYNRLQKVVETFRARDIVIPSMPRLDPTTQDMNKPWVYTGWEVQQARTTRQGQGGKGHHMTSAADE</sequence>
<evidence type="ECO:0000313" key="2">
    <source>
        <dbReference type="EMBL" id="CAH2319296.1"/>
    </source>
</evidence>
<dbReference type="Gene3D" id="3.60.10.10">
    <property type="entry name" value="Endonuclease/exonuclease/phosphatase"/>
    <property type="match status" value="1"/>
</dbReference>
<proteinExistence type="predicted"/>
<reference evidence="2" key="1">
    <citation type="submission" date="2022-03" db="EMBL/GenBank/DDBJ databases">
        <authorList>
            <person name="Alioto T."/>
            <person name="Alioto T."/>
            <person name="Gomez Garrido J."/>
        </authorList>
    </citation>
    <scope>NUCLEOTIDE SEQUENCE</scope>
</reference>
<organism evidence="2 3">
    <name type="scientific">Pelobates cultripes</name>
    <name type="common">Western spadefoot toad</name>
    <dbReference type="NCBI Taxonomy" id="61616"/>
    <lineage>
        <taxon>Eukaryota</taxon>
        <taxon>Metazoa</taxon>
        <taxon>Chordata</taxon>
        <taxon>Craniata</taxon>
        <taxon>Vertebrata</taxon>
        <taxon>Euteleostomi</taxon>
        <taxon>Amphibia</taxon>
        <taxon>Batrachia</taxon>
        <taxon>Anura</taxon>
        <taxon>Pelobatoidea</taxon>
        <taxon>Pelobatidae</taxon>
        <taxon>Pelobates</taxon>
    </lineage>
</organism>
<protein>
    <submittedName>
        <fullName evidence="2">Uncharacterized protein</fullName>
    </submittedName>
</protein>
<evidence type="ECO:0000256" key="1">
    <source>
        <dbReference type="SAM" id="MobiDB-lite"/>
    </source>
</evidence>
<evidence type="ECO:0000313" key="3">
    <source>
        <dbReference type="Proteomes" id="UP001295444"/>
    </source>
</evidence>
<dbReference type="EMBL" id="OW240921">
    <property type="protein sequence ID" value="CAH2319296.1"/>
    <property type="molecule type" value="Genomic_DNA"/>
</dbReference>
<dbReference type="AlphaFoldDB" id="A0AAD1WRL4"/>
<name>A0AAD1WRL4_PELCU</name>
<dbReference type="InterPro" id="IPR036691">
    <property type="entry name" value="Endo/exonu/phosph_ase_sf"/>
</dbReference>
<feature type="region of interest" description="Disordered" evidence="1">
    <location>
        <begin position="155"/>
        <end position="174"/>
    </location>
</feature>
<gene>
    <name evidence="2" type="ORF">PECUL_23A022060</name>
</gene>
<accession>A0AAD1WRL4</accession>
<dbReference type="Proteomes" id="UP001295444">
    <property type="component" value="Chromosome 10"/>
</dbReference>